<sequence length="32" mass="3470">MRVGILLGCHQGLTEDLIGHIHSSAADFLDSY</sequence>
<dbReference type="AlphaFoldDB" id="A0A383BFY6"/>
<evidence type="ECO:0000313" key="1">
    <source>
        <dbReference type="EMBL" id="SVE18315.1"/>
    </source>
</evidence>
<organism evidence="1">
    <name type="scientific">marine metagenome</name>
    <dbReference type="NCBI Taxonomy" id="408172"/>
    <lineage>
        <taxon>unclassified sequences</taxon>
        <taxon>metagenomes</taxon>
        <taxon>ecological metagenomes</taxon>
    </lineage>
</organism>
<reference evidence="1" key="1">
    <citation type="submission" date="2018-05" db="EMBL/GenBank/DDBJ databases">
        <authorList>
            <person name="Lanie J.A."/>
            <person name="Ng W.-L."/>
            <person name="Kazmierczak K.M."/>
            <person name="Andrzejewski T.M."/>
            <person name="Davidsen T.M."/>
            <person name="Wayne K.J."/>
            <person name="Tettelin H."/>
            <person name="Glass J.I."/>
            <person name="Rusch D."/>
            <person name="Podicherti R."/>
            <person name="Tsui H.-C.T."/>
            <person name="Winkler M.E."/>
        </authorList>
    </citation>
    <scope>NUCLEOTIDE SEQUENCE</scope>
</reference>
<name>A0A383BFY6_9ZZZZ</name>
<accession>A0A383BFY6</accession>
<protein>
    <submittedName>
        <fullName evidence="1">Uncharacterized protein</fullName>
    </submittedName>
</protein>
<dbReference type="EMBL" id="UINC01199744">
    <property type="protein sequence ID" value="SVE18315.1"/>
    <property type="molecule type" value="Genomic_DNA"/>
</dbReference>
<proteinExistence type="predicted"/>
<gene>
    <name evidence="1" type="ORF">METZ01_LOCUS471169</name>
</gene>